<comment type="caution">
    <text evidence="4">The sequence shown here is derived from an EMBL/GenBank/DDBJ whole genome shotgun (WGS) entry which is preliminary data.</text>
</comment>
<dbReference type="Gene3D" id="3.40.50.150">
    <property type="entry name" value="Vaccinia Virus protein VP39"/>
    <property type="match status" value="1"/>
</dbReference>
<sequence length="245" mass="26361">MTQTADQIRTSVIAPPSLNCSAATLQSGLDFTDARLRMVNDQVRPVEVNDPRVLTAMRELPRQDAVPVGQELLAYADRSLPLGHGRYLLQPMIVARLVQMAQIVPEQRVLVVGAATGYLASVISVMGAKVVALEDEDDLLTTGQAYTARHAPGLVWRKGALTEGNEQDAPFDLIIFGGAIAEIPAFCNTQIAEGGRVAGVLRSPDGTSSAFLAEQEAPGNWSIRRFFDAVTPMLPAFEKTPAFAF</sequence>
<dbReference type="InterPro" id="IPR000682">
    <property type="entry name" value="PCMT"/>
</dbReference>
<protein>
    <recommendedName>
        <fullName evidence="2">Protein-L-isoaspartate O-methyltransferase</fullName>
    </recommendedName>
    <alternativeName>
        <fullName evidence="3">Protein L-isoaspartyl methyltransferase</fullName>
    </alternativeName>
</protein>
<dbReference type="Proteomes" id="UP000631653">
    <property type="component" value="Unassembled WGS sequence"/>
</dbReference>
<evidence type="ECO:0000256" key="3">
    <source>
        <dbReference type="ARBA" id="ARBA00030757"/>
    </source>
</evidence>
<dbReference type="PANTHER" id="PTHR11579:SF18">
    <property type="entry name" value="PROTEIN-L-ISOASPARTATE O-METHYLTRANSFERASE"/>
    <property type="match status" value="1"/>
</dbReference>
<evidence type="ECO:0000256" key="1">
    <source>
        <dbReference type="ARBA" id="ARBA00005369"/>
    </source>
</evidence>
<accession>A0ABX0K1U5</accession>
<gene>
    <name evidence="4" type="ORF">GOB81_13790</name>
</gene>
<proteinExistence type="inferred from homology"/>
<dbReference type="CDD" id="cd02440">
    <property type="entry name" value="AdoMet_MTases"/>
    <property type="match status" value="1"/>
</dbReference>
<dbReference type="EMBL" id="WOSY01000016">
    <property type="protein sequence ID" value="NHN89684.1"/>
    <property type="molecule type" value="Genomic_DNA"/>
</dbReference>
<reference evidence="4 5" key="1">
    <citation type="journal article" date="2020" name="Int. J. Syst. Evol. Microbiol.">
        <title>Novel acetic acid bacteria from cider fermentations: Acetobacter conturbans sp. nov. and Acetobacter fallax sp. nov.</title>
        <authorList>
            <person name="Sombolestani A.S."/>
            <person name="Cleenwerck I."/>
            <person name="Cnockaert M."/>
            <person name="Borremans W."/>
            <person name="Wieme A.D."/>
            <person name="De Vuyst L."/>
            <person name="Vandamme P."/>
        </authorList>
    </citation>
    <scope>NUCLEOTIDE SEQUENCE [LARGE SCALE GENOMIC DNA]</scope>
    <source>
        <strain evidence="4 5">LMG 1627</strain>
    </source>
</reference>
<dbReference type="SUPFAM" id="SSF53335">
    <property type="entry name" value="S-adenosyl-L-methionine-dependent methyltransferases"/>
    <property type="match status" value="1"/>
</dbReference>
<comment type="similarity">
    <text evidence="1">Belongs to the methyltransferase superfamily. L-isoaspartyl/D-aspartyl protein methyltransferase family.</text>
</comment>
<keyword evidence="5" id="KW-1185">Reference proteome</keyword>
<dbReference type="RefSeq" id="WP_173571013.1">
    <property type="nucleotide sequence ID" value="NZ_WOSY01000016.1"/>
</dbReference>
<dbReference type="PANTHER" id="PTHR11579">
    <property type="entry name" value="PROTEIN-L-ISOASPARTATE O-METHYLTRANSFERASE"/>
    <property type="match status" value="1"/>
</dbReference>
<evidence type="ECO:0000313" key="5">
    <source>
        <dbReference type="Proteomes" id="UP000631653"/>
    </source>
</evidence>
<evidence type="ECO:0000313" key="4">
    <source>
        <dbReference type="EMBL" id="NHN89684.1"/>
    </source>
</evidence>
<dbReference type="Pfam" id="PF01135">
    <property type="entry name" value="PCMT"/>
    <property type="match status" value="1"/>
</dbReference>
<organism evidence="4 5">
    <name type="scientific">Acetobacter conturbans</name>
    <dbReference type="NCBI Taxonomy" id="1737472"/>
    <lineage>
        <taxon>Bacteria</taxon>
        <taxon>Pseudomonadati</taxon>
        <taxon>Pseudomonadota</taxon>
        <taxon>Alphaproteobacteria</taxon>
        <taxon>Acetobacterales</taxon>
        <taxon>Acetobacteraceae</taxon>
        <taxon>Acetobacter</taxon>
    </lineage>
</organism>
<dbReference type="InterPro" id="IPR029063">
    <property type="entry name" value="SAM-dependent_MTases_sf"/>
</dbReference>
<evidence type="ECO:0000256" key="2">
    <source>
        <dbReference type="ARBA" id="ARBA00013346"/>
    </source>
</evidence>
<name>A0ABX0K1U5_9PROT</name>